<protein>
    <submittedName>
        <fullName evidence="2">(raccoon dog) hypothetical protein</fullName>
    </submittedName>
</protein>
<dbReference type="Proteomes" id="UP000645828">
    <property type="component" value="Unassembled WGS sequence"/>
</dbReference>
<feature type="compositionally biased region" description="Low complexity" evidence="1">
    <location>
        <begin position="68"/>
        <end position="81"/>
    </location>
</feature>
<evidence type="ECO:0000313" key="2">
    <source>
        <dbReference type="EMBL" id="CAD7671981.1"/>
    </source>
</evidence>
<comment type="caution">
    <text evidence="2">The sequence shown here is derived from an EMBL/GenBank/DDBJ whole genome shotgun (WGS) entry which is preliminary data.</text>
</comment>
<gene>
    <name evidence="2" type="ORF">NYPRO_LOCUS4776</name>
</gene>
<keyword evidence="3" id="KW-1185">Reference proteome</keyword>
<feature type="compositionally biased region" description="Low complexity" evidence="1">
    <location>
        <begin position="49"/>
        <end position="58"/>
    </location>
</feature>
<organism evidence="2 3">
    <name type="scientific">Nyctereutes procyonoides</name>
    <name type="common">Raccoon dog</name>
    <name type="synonym">Canis procyonoides</name>
    <dbReference type="NCBI Taxonomy" id="34880"/>
    <lineage>
        <taxon>Eukaryota</taxon>
        <taxon>Metazoa</taxon>
        <taxon>Chordata</taxon>
        <taxon>Craniata</taxon>
        <taxon>Vertebrata</taxon>
        <taxon>Euteleostomi</taxon>
        <taxon>Mammalia</taxon>
        <taxon>Eutheria</taxon>
        <taxon>Laurasiatheria</taxon>
        <taxon>Carnivora</taxon>
        <taxon>Caniformia</taxon>
        <taxon>Canidae</taxon>
        <taxon>Nyctereutes</taxon>
    </lineage>
</organism>
<dbReference type="EMBL" id="CAJHUB010000664">
    <property type="protein sequence ID" value="CAD7671981.1"/>
    <property type="molecule type" value="Genomic_DNA"/>
</dbReference>
<dbReference type="AlphaFoldDB" id="A0A811YCA6"/>
<evidence type="ECO:0000313" key="3">
    <source>
        <dbReference type="Proteomes" id="UP000645828"/>
    </source>
</evidence>
<feature type="region of interest" description="Disordered" evidence="1">
    <location>
        <begin position="1"/>
        <end position="100"/>
    </location>
</feature>
<name>A0A811YCA6_NYCPR</name>
<sequence length="100" mass="10153">MAADGRPQAGVLGPSSPPGPVAPRGAARRRPVIGRGRGECRTLSGGGRLRAAPRPASLRARRVRAARGLRPPGRGAGASERAGGGRGPPRSTGVKHAYHL</sequence>
<evidence type="ECO:0000256" key="1">
    <source>
        <dbReference type="SAM" id="MobiDB-lite"/>
    </source>
</evidence>
<proteinExistence type="predicted"/>
<reference evidence="2" key="1">
    <citation type="submission" date="2020-12" db="EMBL/GenBank/DDBJ databases">
        <authorList>
            <consortium name="Molecular Ecology Group"/>
        </authorList>
    </citation>
    <scope>NUCLEOTIDE SEQUENCE</scope>
    <source>
        <strain evidence="2">TBG_1078</strain>
    </source>
</reference>
<accession>A0A811YCA6</accession>